<dbReference type="Gene3D" id="3.60.110.10">
    <property type="entry name" value="Carbon-nitrogen hydrolase"/>
    <property type="match status" value="1"/>
</dbReference>
<dbReference type="HAMAP" id="MF_01148">
    <property type="entry name" value="Lnt"/>
    <property type="match status" value="1"/>
</dbReference>
<dbReference type="InterPro" id="IPR036526">
    <property type="entry name" value="C-N_Hydrolase_sf"/>
</dbReference>
<protein>
    <recommendedName>
        <fullName evidence="9">Apolipoprotein N-acyltransferase</fullName>
        <shortName evidence="9">ALP N-acyltransferase</shortName>
        <ecNumber evidence="9">2.3.1.269</ecNumber>
    </recommendedName>
</protein>
<feature type="transmembrane region" description="Helical" evidence="9">
    <location>
        <begin position="58"/>
        <end position="77"/>
    </location>
</feature>
<dbReference type="NCBIfam" id="TIGR00546">
    <property type="entry name" value="lnt"/>
    <property type="match status" value="1"/>
</dbReference>
<comment type="catalytic activity">
    <reaction evidence="9">
        <text>N-terminal S-1,2-diacyl-sn-glyceryl-L-cysteinyl-[lipoprotein] + a glycerophospholipid = N-acyl-S-1,2-diacyl-sn-glyceryl-L-cysteinyl-[lipoprotein] + a 2-acyl-sn-glycero-3-phospholipid + H(+)</text>
        <dbReference type="Rhea" id="RHEA:48228"/>
        <dbReference type="Rhea" id="RHEA-COMP:14681"/>
        <dbReference type="Rhea" id="RHEA-COMP:14684"/>
        <dbReference type="ChEBI" id="CHEBI:15378"/>
        <dbReference type="ChEBI" id="CHEBI:136912"/>
        <dbReference type="ChEBI" id="CHEBI:140656"/>
        <dbReference type="ChEBI" id="CHEBI:140657"/>
        <dbReference type="ChEBI" id="CHEBI:140660"/>
        <dbReference type="EC" id="2.3.1.269"/>
    </reaction>
</comment>
<dbReference type="GO" id="GO:0005886">
    <property type="term" value="C:plasma membrane"/>
    <property type="evidence" value="ECO:0007669"/>
    <property type="project" value="UniProtKB-SubCell"/>
</dbReference>
<feature type="transmembrane region" description="Helical" evidence="9">
    <location>
        <begin position="34"/>
        <end position="51"/>
    </location>
</feature>
<gene>
    <name evidence="9" type="primary">lnt</name>
    <name evidence="11" type="ORF">EDC29_102394</name>
</gene>
<evidence type="ECO:0000256" key="5">
    <source>
        <dbReference type="ARBA" id="ARBA00022692"/>
    </source>
</evidence>
<evidence type="ECO:0000256" key="3">
    <source>
        <dbReference type="ARBA" id="ARBA00022475"/>
    </source>
</evidence>
<dbReference type="SUPFAM" id="SSF56317">
    <property type="entry name" value="Carbon-nitrogen hydrolase"/>
    <property type="match status" value="1"/>
</dbReference>
<evidence type="ECO:0000313" key="12">
    <source>
        <dbReference type="Proteomes" id="UP000295247"/>
    </source>
</evidence>
<feature type="transmembrane region" description="Helical" evidence="9">
    <location>
        <begin position="478"/>
        <end position="498"/>
    </location>
</feature>
<dbReference type="GO" id="GO:0016410">
    <property type="term" value="F:N-acyltransferase activity"/>
    <property type="evidence" value="ECO:0007669"/>
    <property type="project" value="UniProtKB-UniRule"/>
</dbReference>
<comment type="subcellular location">
    <subcellularLocation>
        <location evidence="1 9">Cell membrane</location>
        <topology evidence="1 9">Multi-pass membrane protein</topology>
    </subcellularLocation>
</comment>
<feature type="transmembrane region" description="Helical" evidence="9">
    <location>
        <begin position="89"/>
        <end position="110"/>
    </location>
</feature>
<evidence type="ECO:0000256" key="6">
    <source>
        <dbReference type="ARBA" id="ARBA00022989"/>
    </source>
</evidence>
<keyword evidence="7 9" id="KW-0472">Membrane</keyword>
<keyword evidence="11" id="KW-0449">Lipoprotein</keyword>
<name>A0A4R4AGU3_MARGR</name>
<dbReference type="EC" id="2.3.1.269" evidence="9"/>
<evidence type="ECO:0000313" key="11">
    <source>
        <dbReference type="EMBL" id="TCW38498.1"/>
    </source>
</evidence>
<dbReference type="PANTHER" id="PTHR38686:SF1">
    <property type="entry name" value="APOLIPOPROTEIN N-ACYLTRANSFERASE"/>
    <property type="match status" value="1"/>
</dbReference>
<keyword evidence="4 9" id="KW-0808">Transferase</keyword>
<reference evidence="11 12" key="1">
    <citation type="submission" date="2019-03" db="EMBL/GenBank/DDBJ databases">
        <title>Genomic Encyclopedia of Type Strains, Phase IV (KMG-IV): sequencing the most valuable type-strain genomes for metagenomic binning, comparative biology and taxonomic classification.</title>
        <authorList>
            <person name="Goeker M."/>
        </authorList>
    </citation>
    <scope>NUCLEOTIDE SEQUENCE [LARGE SCALE GENOMIC DNA]</scope>
    <source>
        <strain evidence="11 12">DSM 203</strain>
    </source>
</reference>
<evidence type="ECO:0000256" key="4">
    <source>
        <dbReference type="ARBA" id="ARBA00022679"/>
    </source>
</evidence>
<evidence type="ECO:0000256" key="7">
    <source>
        <dbReference type="ARBA" id="ARBA00023136"/>
    </source>
</evidence>
<dbReference type="CDD" id="cd07571">
    <property type="entry name" value="ALP_N-acyl_transferase"/>
    <property type="match status" value="1"/>
</dbReference>
<comment type="similarity">
    <text evidence="2 9">Belongs to the CN hydrolase family. Apolipoprotein N-acyltransferase subfamily.</text>
</comment>
<comment type="function">
    <text evidence="9">Catalyzes the phospholipid dependent N-acylation of the N-terminal cysteine of apolipoprotein, the last step in lipoprotein maturation.</text>
</comment>
<sequence length="500" mass="54091">MSLSSVLPPSRRSALIAFLAGALAVPSFAPFGGFPLAVLALALLLLALEGATPRAGFWRGWLFGVGLMGFGVFWIRISLNEFGNMPAPVAQLLTLVFVAAMALYYGLLGWALRRLAAGPDRVGALLCFPALYVLLEWLRGWLFTGFPWLALGYGQIDGPLVGWLPLLGVYGASLVAALSAGLLWWSVRRARGRGRPLALTALVVLWGGGWALAQLDWTHPEGAPLRASVVQANIPQAIKWNPETGPATVRAYLELTRDHLDADVVVWPETALPDFLDVLRAPLIDPLAERARETGTEIVLGIPVREPDGGRYYNALLAIGSVEDRYFKRHLVPFGEFLPFKAWLGPLIAWFEVPMSDFSRGEAARPLLQVGTHPVGASICYEDAFGAELIEALPEARYLINVSNDAWFGDSLAPHQHLQIARARALESGRDLLRATNTGISAIIDYRGRVIERVPAFVRGGASAEIQPRVGATPFARLGNAPVVVLAALMLALGIALARR</sequence>
<dbReference type="InterPro" id="IPR004563">
    <property type="entry name" value="Apolipo_AcylTrfase"/>
</dbReference>
<keyword evidence="5 9" id="KW-0812">Transmembrane</keyword>
<proteinExistence type="inferred from homology"/>
<dbReference type="InterPro" id="IPR003010">
    <property type="entry name" value="C-N_Hydrolase"/>
</dbReference>
<dbReference type="Pfam" id="PF20154">
    <property type="entry name" value="LNT_N"/>
    <property type="match status" value="1"/>
</dbReference>
<feature type="transmembrane region" description="Helical" evidence="9">
    <location>
        <begin position="162"/>
        <end position="185"/>
    </location>
</feature>
<dbReference type="RefSeq" id="WP_132228835.1">
    <property type="nucleotide sequence ID" value="NZ_NRRH01000007.1"/>
</dbReference>
<evidence type="ECO:0000256" key="8">
    <source>
        <dbReference type="ARBA" id="ARBA00023315"/>
    </source>
</evidence>
<feature type="transmembrane region" description="Helical" evidence="9">
    <location>
        <begin position="197"/>
        <end position="217"/>
    </location>
</feature>
<keyword evidence="6 9" id="KW-1133">Transmembrane helix</keyword>
<evidence type="ECO:0000256" key="1">
    <source>
        <dbReference type="ARBA" id="ARBA00004651"/>
    </source>
</evidence>
<comment type="caution">
    <text evidence="11">The sequence shown here is derived from an EMBL/GenBank/DDBJ whole genome shotgun (WGS) entry which is preliminary data.</text>
</comment>
<dbReference type="InterPro" id="IPR045378">
    <property type="entry name" value="LNT_N"/>
</dbReference>
<feature type="transmembrane region" description="Helical" evidence="9">
    <location>
        <begin position="122"/>
        <end position="142"/>
    </location>
</feature>
<evidence type="ECO:0000259" key="10">
    <source>
        <dbReference type="PROSITE" id="PS50263"/>
    </source>
</evidence>
<accession>A0A4R4AGU3</accession>
<keyword evidence="8 9" id="KW-0012">Acyltransferase</keyword>
<evidence type="ECO:0000256" key="2">
    <source>
        <dbReference type="ARBA" id="ARBA00010065"/>
    </source>
</evidence>
<evidence type="ECO:0000256" key="9">
    <source>
        <dbReference type="HAMAP-Rule" id="MF_01148"/>
    </source>
</evidence>
<dbReference type="PROSITE" id="PS50263">
    <property type="entry name" value="CN_HYDROLASE"/>
    <property type="match status" value="1"/>
</dbReference>
<dbReference type="PANTHER" id="PTHR38686">
    <property type="entry name" value="APOLIPOPROTEIN N-ACYLTRANSFERASE"/>
    <property type="match status" value="1"/>
</dbReference>
<dbReference type="AlphaFoldDB" id="A0A4R4AGU3"/>
<dbReference type="Proteomes" id="UP000295247">
    <property type="component" value="Unassembled WGS sequence"/>
</dbReference>
<dbReference type="EMBL" id="SMDC01000002">
    <property type="protein sequence ID" value="TCW38498.1"/>
    <property type="molecule type" value="Genomic_DNA"/>
</dbReference>
<comment type="pathway">
    <text evidence="9">Protein modification; lipoprotein biosynthesis (N-acyl transfer).</text>
</comment>
<dbReference type="UniPathway" id="UPA00666"/>
<organism evidence="11 12">
    <name type="scientific">Marichromatium gracile</name>
    <name type="common">Chromatium gracile</name>
    <dbReference type="NCBI Taxonomy" id="1048"/>
    <lineage>
        <taxon>Bacteria</taxon>
        <taxon>Pseudomonadati</taxon>
        <taxon>Pseudomonadota</taxon>
        <taxon>Gammaproteobacteria</taxon>
        <taxon>Chromatiales</taxon>
        <taxon>Chromatiaceae</taxon>
        <taxon>Marichromatium</taxon>
    </lineage>
</organism>
<dbReference type="Pfam" id="PF00795">
    <property type="entry name" value="CN_hydrolase"/>
    <property type="match status" value="1"/>
</dbReference>
<dbReference type="GO" id="GO:0042158">
    <property type="term" value="P:lipoprotein biosynthetic process"/>
    <property type="evidence" value="ECO:0007669"/>
    <property type="project" value="UniProtKB-UniRule"/>
</dbReference>
<feature type="domain" description="CN hydrolase" evidence="10">
    <location>
        <begin position="230"/>
        <end position="468"/>
    </location>
</feature>
<keyword evidence="3 9" id="KW-1003">Cell membrane</keyword>